<proteinExistence type="predicted"/>
<evidence type="ECO:0000313" key="2">
    <source>
        <dbReference type="Proteomes" id="UP000177876"/>
    </source>
</evidence>
<comment type="caution">
    <text evidence="1">The sequence shown here is derived from an EMBL/GenBank/DDBJ whole genome shotgun (WGS) entry which is preliminary data.</text>
</comment>
<evidence type="ECO:0000313" key="1">
    <source>
        <dbReference type="EMBL" id="OFW59802.1"/>
    </source>
</evidence>
<protein>
    <recommendedName>
        <fullName evidence="3">Nucleotidyl transferase AbiEii/AbiGii toxin family protein</fullName>
    </recommendedName>
</protein>
<accession>A0A1F2WSC5</accession>
<organism evidence="1 2">
    <name type="scientific">Candidatus Solincola sediminis</name>
    <dbReference type="NCBI Taxonomy" id="1797199"/>
    <lineage>
        <taxon>Bacteria</taxon>
        <taxon>Bacillati</taxon>
        <taxon>Actinomycetota</taxon>
        <taxon>Candidatus Geothermincolia</taxon>
        <taxon>Candidatus Geothermincolales</taxon>
        <taxon>Candidatus Geothermincolaceae</taxon>
        <taxon>Candidatus Solincola</taxon>
    </lineage>
</organism>
<dbReference type="EMBL" id="MELK01000010">
    <property type="protein sequence ID" value="OFW59802.1"/>
    <property type="molecule type" value="Genomic_DNA"/>
</dbReference>
<dbReference type="STRING" id="1797197.A2Y75_07990"/>
<gene>
    <name evidence="1" type="ORF">A2Y75_07990</name>
</gene>
<dbReference type="AlphaFoldDB" id="A0A1F2WSC5"/>
<name>A0A1F2WSC5_9ACTN</name>
<feature type="non-terminal residue" evidence="1">
    <location>
        <position position="249"/>
    </location>
</feature>
<dbReference type="Proteomes" id="UP000177876">
    <property type="component" value="Unassembled WGS sequence"/>
</dbReference>
<sequence length="249" mass="27952">MANIEDYDEHSVGNCFSVLLELLTILGEYRDNLVLVGGWVTKLTLEGAGEKHIGTTDIDIAIDFQNIPDTTYGTIVKLLQERGYRQDDNQPYKFFRKLDDGNEVEVDFLAGEYGGTGIRRRHQRAQGLRARKARAGDLAFDDFIEVTVRGELPNGAKNEVTLKVAGVVPFLAMKGMAIWSRYDEKDAYDICYTIRNYPGGLYELAGIFKPHLENRLVLEGLQKIRAKFKEMDGLGPTAYADFLLATDSD</sequence>
<evidence type="ECO:0008006" key="3">
    <source>
        <dbReference type="Google" id="ProtNLM"/>
    </source>
</evidence>
<reference evidence="1 2" key="1">
    <citation type="journal article" date="2016" name="Nat. Commun.">
        <title>Thousands of microbial genomes shed light on interconnected biogeochemical processes in an aquifer system.</title>
        <authorList>
            <person name="Anantharaman K."/>
            <person name="Brown C.T."/>
            <person name="Hug L.A."/>
            <person name="Sharon I."/>
            <person name="Castelle C.J."/>
            <person name="Probst A.J."/>
            <person name="Thomas B.C."/>
            <person name="Singh A."/>
            <person name="Wilkins M.J."/>
            <person name="Karaoz U."/>
            <person name="Brodie E.L."/>
            <person name="Williams K.H."/>
            <person name="Hubbard S.S."/>
            <person name="Banfield J.F."/>
        </authorList>
    </citation>
    <scope>NUCLEOTIDE SEQUENCE [LARGE SCALE GENOMIC DNA]</scope>
</reference>